<keyword evidence="4 9" id="KW-0521">NADP</keyword>
<name>A0ABV6VN24_9ACTN</name>
<feature type="binding site" evidence="9">
    <location>
        <position position="33"/>
    </location>
    <ligand>
        <name>NADPH</name>
        <dbReference type="ChEBI" id="CHEBI:57783"/>
    </ligand>
</feature>
<dbReference type="Pfam" id="PF13288">
    <property type="entry name" value="DXPR_C"/>
    <property type="match status" value="1"/>
</dbReference>
<comment type="function">
    <text evidence="9">Catalyzes the NADPH-dependent rearrangement and reduction of 1-deoxy-D-xylulose-5-phosphate (DXP) to 2-C-methyl-D-erythritol 4-phosphate (MEP).</text>
</comment>
<keyword evidence="3 9" id="KW-0479">Metal-binding</keyword>
<feature type="binding site" evidence="9">
    <location>
        <position position="173"/>
    </location>
    <ligand>
        <name>1-deoxy-D-xylulose 5-phosphate</name>
        <dbReference type="ChEBI" id="CHEBI:57792"/>
    </ligand>
</feature>
<keyword evidence="7 9" id="KW-0414">Isoprene biosynthesis</keyword>
<proteinExistence type="inferred from homology"/>
<reference evidence="15 16" key="1">
    <citation type="submission" date="2024-09" db="EMBL/GenBank/DDBJ databases">
        <authorList>
            <person name="Lee S.D."/>
        </authorList>
    </citation>
    <scope>NUCLEOTIDE SEQUENCE [LARGE SCALE GENOMIC DNA]</scope>
    <source>
        <strain evidence="13 16">N1-1</strain>
        <strain evidence="14 15">N1-3</strain>
    </source>
</reference>
<comment type="pathway">
    <text evidence="1 9">Isoprenoid biosynthesis; isopentenyl diphosphate biosynthesis via DXP pathway; isopentenyl diphosphate from 1-deoxy-D-xylulose 5-phosphate: step 1/6.</text>
</comment>
<dbReference type="Pfam" id="PF08436">
    <property type="entry name" value="DXP_redisom_C"/>
    <property type="match status" value="1"/>
</dbReference>
<evidence type="ECO:0000256" key="1">
    <source>
        <dbReference type="ARBA" id="ARBA00005094"/>
    </source>
</evidence>
<dbReference type="Pfam" id="PF02670">
    <property type="entry name" value="DXP_reductoisom"/>
    <property type="match status" value="1"/>
</dbReference>
<evidence type="ECO:0000256" key="8">
    <source>
        <dbReference type="ARBA" id="ARBA00048543"/>
    </source>
</evidence>
<dbReference type="RefSeq" id="WP_380519423.1">
    <property type="nucleotide sequence ID" value="NZ_JBHEZX010000033.1"/>
</dbReference>
<dbReference type="SUPFAM" id="SSF55347">
    <property type="entry name" value="Glyceraldehyde-3-phosphate dehydrogenase-like, C-terminal domain"/>
    <property type="match status" value="1"/>
</dbReference>
<accession>A0ABV6VN24</accession>
<dbReference type="EMBL" id="JBHEZX010000033">
    <property type="protein sequence ID" value="MFC1414981.1"/>
    <property type="molecule type" value="Genomic_DNA"/>
</dbReference>
<dbReference type="PANTHER" id="PTHR30525:SF0">
    <property type="entry name" value="1-DEOXY-D-XYLULOSE 5-PHOSPHATE REDUCTOISOMERASE, CHLOROPLASTIC"/>
    <property type="match status" value="1"/>
</dbReference>
<dbReference type="GO" id="GO:0030604">
    <property type="term" value="F:1-deoxy-D-xylulose-5-phosphate reductoisomerase activity"/>
    <property type="evidence" value="ECO:0007669"/>
    <property type="project" value="UniProtKB-EC"/>
</dbReference>
<evidence type="ECO:0000256" key="2">
    <source>
        <dbReference type="ARBA" id="ARBA00006825"/>
    </source>
</evidence>
<evidence type="ECO:0000259" key="10">
    <source>
        <dbReference type="Pfam" id="PF02670"/>
    </source>
</evidence>
<evidence type="ECO:0000313" key="13">
    <source>
        <dbReference type="EMBL" id="MFC1414981.1"/>
    </source>
</evidence>
<feature type="binding site" evidence="9">
    <location>
        <position position="198"/>
    </location>
    <ligand>
        <name>1-deoxy-D-xylulose 5-phosphate</name>
        <dbReference type="ChEBI" id="CHEBI:57792"/>
    </ligand>
</feature>
<feature type="binding site" evidence="9">
    <location>
        <position position="30"/>
    </location>
    <ligand>
        <name>NADPH</name>
        <dbReference type="ChEBI" id="CHEBI:57783"/>
    </ligand>
</feature>
<dbReference type="SUPFAM" id="SSF51735">
    <property type="entry name" value="NAD(P)-binding Rossmann-fold domains"/>
    <property type="match status" value="1"/>
</dbReference>
<evidence type="ECO:0000256" key="7">
    <source>
        <dbReference type="ARBA" id="ARBA00023229"/>
    </source>
</evidence>
<feature type="binding site" evidence="9">
    <location>
        <position position="240"/>
    </location>
    <ligand>
        <name>1-deoxy-D-xylulose 5-phosphate</name>
        <dbReference type="ChEBI" id="CHEBI:57792"/>
    </ligand>
</feature>
<feature type="binding site" evidence="9">
    <location>
        <position position="234"/>
    </location>
    <ligand>
        <name>1-deoxy-D-xylulose 5-phosphate</name>
        <dbReference type="ChEBI" id="CHEBI:57792"/>
    </ligand>
</feature>
<feature type="binding site" evidence="9">
    <location>
        <position position="31"/>
    </location>
    <ligand>
        <name>NADPH</name>
        <dbReference type="ChEBI" id="CHEBI:57783"/>
    </ligand>
</feature>
<feature type="binding site" evidence="9">
    <location>
        <position position="149"/>
    </location>
    <ligand>
        <name>1-deoxy-D-xylulose 5-phosphate</name>
        <dbReference type="ChEBI" id="CHEBI:57792"/>
    </ligand>
</feature>
<feature type="domain" description="1-deoxy-D-xylulose 5-phosphate reductoisomerase N-terminal" evidence="10">
    <location>
        <begin position="24"/>
        <end position="156"/>
    </location>
</feature>
<evidence type="ECO:0000313" key="16">
    <source>
        <dbReference type="Proteomes" id="UP001592582"/>
    </source>
</evidence>
<feature type="binding site" evidence="9">
    <location>
        <position position="227"/>
    </location>
    <ligand>
        <name>NADPH</name>
        <dbReference type="ChEBI" id="CHEBI:57783"/>
    </ligand>
</feature>
<comment type="similarity">
    <text evidence="2 9">Belongs to the DXR family.</text>
</comment>
<comment type="caution">
    <text evidence="9">Lacks conserved residue(s) required for the propagation of feature annotation.</text>
</comment>
<keyword evidence="5 9" id="KW-0560">Oxidoreductase</keyword>
<dbReference type="InterPro" id="IPR036291">
    <property type="entry name" value="NAD(P)-bd_dom_sf"/>
</dbReference>
<evidence type="ECO:0000256" key="4">
    <source>
        <dbReference type="ARBA" id="ARBA00022857"/>
    </source>
</evidence>
<dbReference type="InterPro" id="IPR036169">
    <property type="entry name" value="DXPR_C_sf"/>
</dbReference>
<protein>
    <recommendedName>
        <fullName evidence="9">1-deoxy-D-xylulose 5-phosphate reductoisomerase</fullName>
        <shortName evidence="9">DXP reductoisomerase</shortName>
        <ecNumber evidence="9">1.1.1.267</ecNumber>
    </recommendedName>
    <alternativeName>
        <fullName evidence="9">1-deoxyxylulose-5-phosphate reductoisomerase</fullName>
    </alternativeName>
    <alternativeName>
        <fullName evidence="9">2-C-methyl-D-erythritol 4-phosphate synthase</fullName>
    </alternativeName>
</protein>
<feature type="binding site" evidence="9">
    <location>
        <position position="174"/>
    </location>
    <ligand>
        <name>1-deoxy-D-xylulose 5-phosphate</name>
        <dbReference type="ChEBI" id="CHEBI:57792"/>
    </ligand>
</feature>
<feature type="binding site" evidence="9">
    <location>
        <position position="243"/>
    </location>
    <ligand>
        <name>1-deoxy-D-xylulose 5-phosphate</name>
        <dbReference type="ChEBI" id="CHEBI:57792"/>
    </ligand>
</feature>
<feature type="binding site" evidence="9">
    <location>
        <position position="32"/>
    </location>
    <ligand>
        <name>NADPH</name>
        <dbReference type="ChEBI" id="CHEBI:57783"/>
    </ligand>
</feature>
<feature type="binding site" evidence="9">
    <location>
        <position position="150"/>
    </location>
    <ligand>
        <name>NADPH</name>
        <dbReference type="ChEBI" id="CHEBI:57783"/>
    </ligand>
</feature>
<feature type="binding site" evidence="9">
    <location>
        <position position="172"/>
    </location>
    <ligand>
        <name>Mn(2+)</name>
        <dbReference type="ChEBI" id="CHEBI:29035"/>
    </ligand>
</feature>
<feature type="binding site" evidence="9">
    <location>
        <position position="239"/>
    </location>
    <ligand>
        <name>1-deoxy-D-xylulose 5-phosphate</name>
        <dbReference type="ChEBI" id="CHEBI:57792"/>
    </ligand>
</feature>
<evidence type="ECO:0000256" key="3">
    <source>
        <dbReference type="ARBA" id="ARBA00022723"/>
    </source>
</evidence>
<dbReference type="Gene3D" id="3.40.50.720">
    <property type="entry name" value="NAD(P)-binding Rossmann-like Domain"/>
    <property type="match status" value="1"/>
</dbReference>
<sequence length="418" mass="43673">MESLADPHLRFVPRVADPDGPRELVILGSTGSIGTQAIDVVLRNPDRFRVVGLSAAGGRVELLAEQALRLGVRTVALARAEAVPELRAALAAKAAPGQPLPEILAGPDAATELAGRECHSVLNGITGSIGLAPTLAALEAGRVLVLANKESLIVGGPLVKAIAKPGQIVPVDSEHTALFQGLMGGTRKEVRRLVVTASGGPFRGRTREQLAGVTREQALAHPNWDMGPVITINSATLVNKGLEVIEAHLLYDIPFERIEVVVHPQSVVHSMVEFSDGSTMAQASPPDMRMPISLGLGWPDRVPDAAPGCDWTKAATWEFFPLDTEAFPSVGLARHVGALGGTAPAVFNAANEECVDAFMDGRLPFTGIVDTVAKVVAEHGRPSEGTALTLADVLAAETWARATAQALIAAAGNKEGGR</sequence>
<keyword evidence="16" id="KW-1185">Reference proteome</keyword>
<dbReference type="NCBIfam" id="TIGR00243">
    <property type="entry name" value="Dxr"/>
    <property type="match status" value="1"/>
</dbReference>
<organism evidence="13 16">
    <name type="scientific">Streptacidiphilus alkalitolerans</name>
    <dbReference type="NCBI Taxonomy" id="3342712"/>
    <lineage>
        <taxon>Bacteria</taxon>
        <taxon>Bacillati</taxon>
        <taxon>Actinomycetota</taxon>
        <taxon>Actinomycetes</taxon>
        <taxon>Kitasatosporales</taxon>
        <taxon>Streptomycetaceae</taxon>
        <taxon>Streptacidiphilus</taxon>
    </lineage>
</organism>
<dbReference type="PANTHER" id="PTHR30525">
    <property type="entry name" value="1-DEOXY-D-XYLULOSE 5-PHOSPHATE REDUCTOISOMERASE"/>
    <property type="match status" value="1"/>
</dbReference>
<comment type="catalytic activity">
    <reaction evidence="8">
        <text>2-C-methyl-D-erythritol 4-phosphate + NADP(+) = 1-deoxy-D-xylulose 5-phosphate + NADPH + H(+)</text>
        <dbReference type="Rhea" id="RHEA:13717"/>
        <dbReference type="ChEBI" id="CHEBI:15378"/>
        <dbReference type="ChEBI" id="CHEBI:57783"/>
        <dbReference type="ChEBI" id="CHEBI:57792"/>
        <dbReference type="ChEBI" id="CHEBI:58262"/>
        <dbReference type="ChEBI" id="CHEBI:58349"/>
        <dbReference type="EC" id="1.1.1.267"/>
    </reaction>
    <physiologicalReaction direction="right-to-left" evidence="8">
        <dbReference type="Rhea" id="RHEA:13719"/>
    </physiologicalReaction>
</comment>
<feature type="binding site" evidence="9">
    <location>
        <position position="56"/>
    </location>
    <ligand>
        <name>NADPH</name>
        <dbReference type="ChEBI" id="CHEBI:57783"/>
    </ligand>
</feature>
<feature type="binding site" evidence="9">
    <location>
        <position position="174"/>
    </location>
    <ligand>
        <name>Mn(2+)</name>
        <dbReference type="ChEBI" id="CHEBI:29035"/>
    </ligand>
</feature>
<feature type="domain" description="DXP reductoisomerase C-terminal" evidence="12">
    <location>
        <begin position="284"/>
        <end position="402"/>
    </location>
</feature>
<comment type="cofactor">
    <cofactor evidence="9">
        <name>Mg(2+)</name>
        <dbReference type="ChEBI" id="CHEBI:18420"/>
    </cofactor>
    <cofactor evidence="9">
        <name>Mn(2+)</name>
        <dbReference type="ChEBI" id="CHEBI:29035"/>
    </cofactor>
</comment>
<evidence type="ECO:0000313" key="15">
    <source>
        <dbReference type="Proteomes" id="UP001592530"/>
    </source>
</evidence>
<evidence type="ECO:0000256" key="6">
    <source>
        <dbReference type="ARBA" id="ARBA00023211"/>
    </source>
</evidence>
<dbReference type="InterPro" id="IPR003821">
    <property type="entry name" value="DXP_reductoisomerase"/>
</dbReference>
<dbReference type="PIRSF" id="PIRSF006205">
    <property type="entry name" value="Dxp_reductismrs"/>
    <property type="match status" value="1"/>
</dbReference>
<gene>
    <name evidence="9 13" type="primary">dxr</name>
    <name evidence="14" type="ORF">ACEZDB_38270</name>
    <name evidence="13" type="ORF">ACEZDG_37575</name>
</gene>
<dbReference type="InterPro" id="IPR026877">
    <property type="entry name" value="DXPR_C"/>
</dbReference>
<keyword evidence="9" id="KW-0460">Magnesium</keyword>
<dbReference type="HAMAP" id="MF_00183">
    <property type="entry name" value="DXP_reductoisom"/>
    <property type="match status" value="1"/>
</dbReference>
<evidence type="ECO:0000259" key="12">
    <source>
        <dbReference type="Pfam" id="PF13288"/>
    </source>
</evidence>
<feature type="binding site" evidence="9">
    <location>
        <position position="243"/>
    </location>
    <ligand>
        <name>Mn(2+)</name>
        <dbReference type="ChEBI" id="CHEBI:29035"/>
    </ligand>
</feature>
<dbReference type="InterPro" id="IPR013512">
    <property type="entry name" value="DXP_reductoisomerase_N"/>
</dbReference>
<evidence type="ECO:0000256" key="5">
    <source>
        <dbReference type="ARBA" id="ARBA00023002"/>
    </source>
</evidence>
<dbReference type="InterPro" id="IPR013644">
    <property type="entry name" value="DXP_reductoisomerase_C"/>
</dbReference>
<feature type="binding site" evidence="9">
    <location>
        <position position="148"/>
    </location>
    <ligand>
        <name>NADPH</name>
        <dbReference type="ChEBI" id="CHEBI:57783"/>
    </ligand>
</feature>
<dbReference type="EC" id="1.1.1.267" evidence="9"/>
<feature type="domain" description="1-deoxy-D-xylulose 5-phosphate reductoisomerase C-terminal" evidence="11">
    <location>
        <begin position="168"/>
        <end position="251"/>
    </location>
</feature>
<keyword evidence="6 9" id="KW-0464">Manganese</keyword>
<dbReference type="Proteomes" id="UP001592530">
    <property type="component" value="Unassembled WGS sequence"/>
</dbReference>
<evidence type="ECO:0000259" key="11">
    <source>
        <dbReference type="Pfam" id="PF08436"/>
    </source>
</evidence>
<dbReference type="SUPFAM" id="SSF69055">
    <property type="entry name" value="1-deoxy-D-xylulose-5-phosphate reductoisomerase, C-terminal domain"/>
    <property type="match status" value="1"/>
</dbReference>
<dbReference type="Gene3D" id="1.10.1740.10">
    <property type="match status" value="1"/>
</dbReference>
<comment type="caution">
    <text evidence="13">The sequence shown here is derived from an EMBL/GenBank/DDBJ whole genome shotgun (WGS) entry which is preliminary data.</text>
</comment>
<evidence type="ECO:0000256" key="9">
    <source>
        <dbReference type="HAMAP-Rule" id="MF_00183"/>
    </source>
</evidence>
<dbReference type="EMBL" id="JBHEZY010000034">
    <property type="protein sequence ID" value="MFC1436497.1"/>
    <property type="molecule type" value="Genomic_DNA"/>
</dbReference>
<dbReference type="Proteomes" id="UP001592582">
    <property type="component" value="Unassembled WGS sequence"/>
</dbReference>
<evidence type="ECO:0000313" key="14">
    <source>
        <dbReference type="EMBL" id="MFC1436497.1"/>
    </source>
</evidence>
<feature type="binding site" evidence="9">
    <location>
        <position position="221"/>
    </location>
    <ligand>
        <name>1-deoxy-D-xylulose 5-phosphate</name>
        <dbReference type="ChEBI" id="CHEBI:57792"/>
    </ligand>
</feature>